<protein>
    <submittedName>
        <fullName evidence="1">Uncharacterized protein</fullName>
    </submittedName>
</protein>
<proteinExistence type="predicted"/>
<evidence type="ECO:0000313" key="1">
    <source>
        <dbReference type="EMBL" id="CAK5089440.1"/>
    </source>
</evidence>
<sequence length="431" mass="49136">MSEEATFVHPGSIPNLVTNNSKNAEKQPIKIPSQFIPPSQRADAPLAAIIPPELDDIDPSSLFPDFDQNGILRFSRLFANAKASLKEQIWWTSRTFKKKGEKTKLSAEQEEMAAIANLKLTSEIKNEKSTEIKESKEGNVEEKKGEEEEELDKERTLKSGWDFKLGGLPKKKDCLIDEYELLCAENLEELLTKNKQSQQINEEDEESAPPWRFGPAQIWYDRLGVPSNPANFDYGMKKGKVFTPMNEPKSPVIDDKTFLPVNLIHWEDDIIIDGEQAKEKLIKELSSARLPRCGWIPTSHTRTYKAFMTAWKNKSFIEYLENPAKVTSQSQSGTSSDLKSDARLLIDSQHSIFPFENYELCNSNWEDDIIWDSSNMPSIPSIIFLLGLFLWWKVDLFGRSLFLENGKSGPYKGFFSRGGRGGIRHKKMEVF</sequence>
<comment type="caution">
    <text evidence="1">The sequence shown here is derived from an EMBL/GenBank/DDBJ whole genome shotgun (WGS) entry which is preliminary data.</text>
</comment>
<organism evidence="1 2">
    <name type="scientific">Meloidogyne enterolobii</name>
    <name type="common">Root-knot nematode worm</name>
    <name type="synonym">Meloidogyne mayaguensis</name>
    <dbReference type="NCBI Taxonomy" id="390850"/>
    <lineage>
        <taxon>Eukaryota</taxon>
        <taxon>Metazoa</taxon>
        <taxon>Ecdysozoa</taxon>
        <taxon>Nematoda</taxon>
        <taxon>Chromadorea</taxon>
        <taxon>Rhabditida</taxon>
        <taxon>Tylenchina</taxon>
        <taxon>Tylenchomorpha</taxon>
        <taxon>Tylenchoidea</taxon>
        <taxon>Meloidogynidae</taxon>
        <taxon>Meloidogyninae</taxon>
        <taxon>Meloidogyne</taxon>
    </lineage>
</organism>
<keyword evidence="2" id="KW-1185">Reference proteome</keyword>
<gene>
    <name evidence="1" type="ORF">MENTE1834_LOCUS37152</name>
</gene>
<dbReference type="EMBL" id="CAVMJV010000077">
    <property type="protein sequence ID" value="CAK5089440.1"/>
    <property type="molecule type" value="Genomic_DNA"/>
</dbReference>
<name>A0ACB1AHF5_MELEN</name>
<accession>A0ACB1AHF5</accession>
<dbReference type="Proteomes" id="UP001497535">
    <property type="component" value="Unassembled WGS sequence"/>
</dbReference>
<reference evidence="1" key="1">
    <citation type="submission" date="2023-11" db="EMBL/GenBank/DDBJ databases">
        <authorList>
            <person name="Poullet M."/>
        </authorList>
    </citation>
    <scope>NUCLEOTIDE SEQUENCE</scope>
    <source>
        <strain evidence="1">E1834</strain>
    </source>
</reference>
<evidence type="ECO:0000313" key="2">
    <source>
        <dbReference type="Proteomes" id="UP001497535"/>
    </source>
</evidence>